<dbReference type="PANTHER" id="PTHR42076">
    <property type="entry name" value="CYANOVIRIN-N HOMOLOG"/>
    <property type="match status" value="1"/>
</dbReference>
<dbReference type="Gene3D" id="2.30.60.10">
    <property type="entry name" value="Cyanovirin-N"/>
    <property type="match status" value="1"/>
</dbReference>
<gene>
    <name evidence="2" type="ORF">PECM_006588</name>
</gene>
<dbReference type="SUPFAM" id="SSF51322">
    <property type="entry name" value="Cyanovirin-N"/>
    <property type="match status" value="1"/>
</dbReference>
<dbReference type="InterPro" id="IPR011058">
    <property type="entry name" value="Cyanovirin-N"/>
</dbReference>
<evidence type="ECO:0000313" key="3">
    <source>
        <dbReference type="Proteomes" id="UP000631181"/>
    </source>
</evidence>
<reference evidence="2" key="1">
    <citation type="journal article" date="2020" name="Front. Microbiol.">
        <title>Gene regulatory networks of Penicillium echinulatum 2HH and Penicillium oxalicum 114-2 inferred by a computational biology approach.</title>
        <authorList>
            <person name="Lenz A.R."/>
            <person name="Galan-Vasquez E."/>
            <person name="Balbinot E."/>
            <person name="De Abreu F.P."/>
            <person name="De Oliveira N.S."/>
            <person name="Da Rosa L.O."/>
            <person name="De Avila E Silva S."/>
            <person name="Camassola M."/>
            <person name="Dillon A.J.P."/>
            <person name="Perez-Rueda E."/>
        </authorList>
    </citation>
    <scope>NUCLEOTIDE SEQUENCE</scope>
    <source>
        <strain evidence="2">S1M29</strain>
    </source>
</reference>
<keyword evidence="3" id="KW-1185">Reference proteome</keyword>
<protein>
    <recommendedName>
        <fullName evidence="1">Cyanovirin-N domain-containing protein</fullName>
    </recommendedName>
</protein>
<organism evidence="2 3">
    <name type="scientific">Penicillium ucsense</name>
    <dbReference type="NCBI Taxonomy" id="2839758"/>
    <lineage>
        <taxon>Eukaryota</taxon>
        <taxon>Fungi</taxon>
        <taxon>Dikarya</taxon>
        <taxon>Ascomycota</taxon>
        <taxon>Pezizomycotina</taxon>
        <taxon>Eurotiomycetes</taxon>
        <taxon>Eurotiomycetidae</taxon>
        <taxon>Eurotiales</taxon>
        <taxon>Aspergillaceae</taxon>
        <taxon>Penicillium</taxon>
    </lineage>
</organism>
<dbReference type="Proteomes" id="UP000631181">
    <property type="component" value="Unassembled WGS sequence"/>
</dbReference>
<sequence>MSFHCSASDIELIDGHILKAVLDNGEGDQNESHFDLNECIGNNDGRFEWGGENFSHSAEEIHFTLDEREDGPAVPILRAQLGNMEGETCYADINLAERITNNGGNLEFQ</sequence>
<feature type="domain" description="Cyanovirin-N" evidence="1">
    <location>
        <begin position="2"/>
        <end position="108"/>
    </location>
</feature>
<dbReference type="Pfam" id="PF08881">
    <property type="entry name" value="CVNH"/>
    <property type="match status" value="1"/>
</dbReference>
<dbReference type="PANTHER" id="PTHR42076:SF1">
    <property type="entry name" value="CYANOVIRIN-N DOMAIN-CONTAINING PROTEIN"/>
    <property type="match status" value="1"/>
</dbReference>
<dbReference type="EMBL" id="WIWV01000053">
    <property type="protein sequence ID" value="KAF7715714.1"/>
    <property type="molecule type" value="Genomic_DNA"/>
</dbReference>
<evidence type="ECO:0000313" key="2">
    <source>
        <dbReference type="EMBL" id="KAF7715714.1"/>
    </source>
</evidence>
<evidence type="ECO:0000259" key="1">
    <source>
        <dbReference type="SMART" id="SM01111"/>
    </source>
</evidence>
<dbReference type="SMART" id="SM01111">
    <property type="entry name" value="CVNH"/>
    <property type="match status" value="1"/>
</dbReference>
<dbReference type="OrthoDB" id="2441380at2759"/>
<name>A0A8J8W1G5_9EURO</name>
<dbReference type="InterPro" id="IPR036673">
    <property type="entry name" value="Cyanovirin-N_sf"/>
</dbReference>
<accession>A0A8J8W1G5</accession>
<comment type="caution">
    <text evidence="2">The sequence shown here is derived from an EMBL/GenBank/DDBJ whole genome shotgun (WGS) entry which is preliminary data.</text>
</comment>
<dbReference type="AlphaFoldDB" id="A0A8J8W1G5"/>
<proteinExistence type="predicted"/>